<dbReference type="GO" id="GO:0016788">
    <property type="term" value="F:hydrolase activity, acting on ester bonds"/>
    <property type="evidence" value="ECO:0007669"/>
    <property type="project" value="InterPro"/>
</dbReference>
<feature type="domain" description="GPI inositol-deacylase PGAP1-like alpha/beta" evidence="1">
    <location>
        <begin position="231"/>
        <end position="285"/>
    </location>
</feature>
<evidence type="ECO:0000313" key="2">
    <source>
        <dbReference type="EMBL" id="RNM13763.1"/>
    </source>
</evidence>
<accession>A0A3N0GMS6</accession>
<dbReference type="RefSeq" id="WP_148046697.1">
    <property type="nucleotide sequence ID" value="NZ_RJSF01000040.1"/>
</dbReference>
<dbReference type="InterPro" id="IPR029058">
    <property type="entry name" value="AB_hydrolase_fold"/>
</dbReference>
<keyword evidence="2" id="KW-0378">Hydrolase</keyword>
<organism evidence="2 3">
    <name type="scientific">Nocardioides pocheonensis</name>
    <dbReference type="NCBI Taxonomy" id="661485"/>
    <lineage>
        <taxon>Bacteria</taxon>
        <taxon>Bacillati</taxon>
        <taxon>Actinomycetota</taxon>
        <taxon>Actinomycetes</taxon>
        <taxon>Propionibacteriales</taxon>
        <taxon>Nocardioidaceae</taxon>
        <taxon>Nocardioides</taxon>
    </lineage>
</organism>
<name>A0A3N0GMS6_9ACTN</name>
<evidence type="ECO:0000259" key="1">
    <source>
        <dbReference type="Pfam" id="PF07819"/>
    </source>
</evidence>
<dbReference type="Proteomes" id="UP000279994">
    <property type="component" value="Unassembled WGS sequence"/>
</dbReference>
<protein>
    <submittedName>
        <fullName evidence="2">Alpha/beta hydrolase</fullName>
    </submittedName>
</protein>
<comment type="caution">
    <text evidence="2">The sequence shown here is derived from an EMBL/GenBank/DDBJ whole genome shotgun (WGS) entry which is preliminary data.</text>
</comment>
<dbReference type="OrthoDB" id="8871309at2"/>
<dbReference type="Pfam" id="PF07819">
    <property type="entry name" value="PGAP1"/>
    <property type="match status" value="1"/>
</dbReference>
<gene>
    <name evidence="2" type="ORF">EFL26_12375</name>
</gene>
<dbReference type="AlphaFoldDB" id="A0A3N0GMS6"/>
<dbReference type="PANTHER" id="PTHR37946:SF1">
    <property type="entry name" value="SLL1969 PROTEIN"/>
    <property type="match status" value="1"/>
</dbReference>
<keyword evidence="3" id="KW-1185">Reference proteome</keyword>
<sequence length="416" mass="43952">MSQTTRPSPRSRRDRAGVLEAAALATEHAESLVLSAARDIHGSVAGRVHGVLDRVAGGPTISHRAHDGISRVVYGGVGLGLKAATRGLRAADRLGLGGPIEDSPRGRFVVSAVNGLIGDRLVAEGSLLAIEAGVRHRGRDVPLDPGSLAAAFPEASDALVVFVHGLCETEHYWDRRSRPRPADGRTHPSYGARLAADEGWSPVYVRANTGLPIAESGVALSSLLTRLVEAWPTEVRRIALVGHSMGGLIVRSACAVSTAADRDWTEHVTDVVLLGAPHLGSPVERSIARGVRLANKVPELTPFARVFEQRSAGVLDLHDGPADEVAHVPHARYHLVAATLTRSSRHPLASTVGDLLVPFRSAAGLLPTGEEIFPGADVLHVPSADHFDLLNHDAVYEALRGWLAHASARTSSGRPA</sequence>
<proteinExistence type="predicted"/>
<dbReference type="InterPro" id="IPR012908">
    <property type="entry name" value="PGAP1-ab_dom-like"/>
</dbReference>
<dbReference type="EMBL" id="RJSF01000040">
    <property type="protein sequence ID" value="RNM13763.1"/>
    <property type="molecule type" value="Genomic_DNA"/>
</dbReference>
<dbReference type="PANTHER" id="PTHR37946">
    <property type="entry name" value="SLL1969 PROTEIN"/>
    <property type="match status" value="1"/>
</dbReference>
<dbReference type="SUPFAM" id="SSF53474">
    <property type="entry name" value="alpha/beta-Hydrolases"/>
    <property type="match status" value="1"/>
</dbReference>
<reference evidence="2 3" key="1">
    <citation type="submission" date="2018-11" db="EMBL/GenBank/DDBJ databases">
        <authorList>
            <person name="Li F."/>
        </authorList>
    </citation>
    <scope>NUCLEOTIDE SEQUENCE [LARGE SCALE GENOMIC DNA]</scope>
    <source>
        <strain evidence="2 3">Gsoil 818</strain>
    </source>
</reference>
<evidence type="ECO:0000313" key="3">
    <source>
        <dbReference type="Proteomes" id="UP000279994"/>
    </source>
</evidence>
<dbReference type="Gene3D" id="3.40.50.1820">
    <property type="entry name" value="alpha/beta hydrolase"/>
    <property type="match status" value="1"/>
</dbReference>